<name>A0A8H3UNU8_VENIN</name>
<proteinExistence type="predicted"/>
<protein>
    <submittedName>
        <fullName evidence="2">Uncharacterized protein</fullName>
    </submittedName>
</protein>
<accession>A0A8H3UNU8</accession>
<sequence>MVALAHTVLNKYKDSKIKIDQVVTRLRLKKMDEQSEEDTELIDEIIGVRGISDSSADNERIRISRNQRQADDTDDKQQASSPAGSQQRPQTPITQGFHHTPPQQQQAPAWLQHHQPKYFPQQRQPLSYQAPVTQNAPPVSLLPGAIINDRFGQDTAQQPDQLFQNNNDQATERRVPPTHYRAPLDERGAPPLIQRDRSQTQDFSDRLSQVRRDLLRILRQSPGLFREAALAQVMAGLVDEPELAASALVAAVRELGVLDGSLPPDTV</sequence>
<organism evidence="2 3">
    <name type="scientific">Venturia inaequalis</name>
    <name type="common">Apple scab fungus</name>
    <dbReference type="NCBI Taxonomy" id="5025"/>
    <lineage>
        <taxon>Eukaryota</taxon>
        <taxon>Fungi</taxon>
        <taxon>Dikarya</taxon>
        <taxon>Ascomycota</taxon>
        <taxon>Pezizomycotina</taxon>
        <taxon>Dothideomycetes</taxon>
        <taxon>Pleosporomycetidae</taxon>
        <taxon>Venturiales</taxon>
        <taxon>Venturiaceae</taxon>
        <taxon>Venturia</taxon>
    </lineage>
</organism>
<evidence type="ECO:0000256" key="1">
    <source>
        <dbReference type="SAM" id="MobiDB-lite"/>
    </source>
</evidence>
<evidence type="ECO:0000313" key="2">
    <source>
        <dbReference type="EMBL" id="KAE9972573.1"/>
    </source>
</evidence>
<comment type="caution">
    <text evidence="2">The sequence shown here is derived from an EMBL/GenBank/DDBJ whole genome shotgun (WGS) entry which is preliminary data.</text>
</comment>
<feature type="region of interest" description="Disordered" evidence="1">
    <location>
        <begin position="57"/>
        <end position="110"/>
    </location>
</feature>
<feature type="compositionally biased region" description="Polar residues" evidence="1">
    <location>
        <begin position="78"/>
        <end position="94"/>
    </location>
</feature>
<dbReference type="Proteomes" id="UP000433883">
    <property type="component" value="Unassembled WGS sequence"/>
</dbReference>
<dbReference type="EMBL" id="WNWQ01000258">
    <property type="protein sequence ID" value="KAE9972573.1"/>
    <property type="molecule type" value="Genomic_DNA"/>
</dbReference>
<evidence type="ECO:0000313" key="3">
    <source>
        <dbReference type="Proteomes" id="UP000433883"/>
    </source>
</evidence>
<feature type="compositionally biased region" description="Basic and acidic residues" evidence="1">
    <location>
        <begin position="57"/>
        <end position="77"/>
    </location>
</feature>
<gene>
    <name evidence="2" type="ORF">BLS_003966</name>
</gene>
<dbReference type="AlphaFoldDB" id="A0A8H3UNU8"/>
<feature type="compositionally biased region" description="Low complexity" evidence="1">
    <location>
        <begin position="98"/>
        <end position="110"/>
    </location>
</feature>
<reference evidence="2 3" key="1">
    <citation type="submission" date="2019-11" db="EMBL/GenBank/DDBJ databases">
        <title>Venturia inaequalis Genome Resource.</title>
        <authorList>
            <person name="Lichtner F.J."/>
        </authorList>
    </citation>
    <scope>NUCLEOTIDE SEQUENCE [LARGE SCALE GENOMIC DNA]</scope>
    <source>
        <strain evidence="2">Bline_iso_100314</strain>
    </source>
</reference>